<accession>A0ABR8PUK1</accession>
<proteinExistence type="predicted"/>
<evidence type="ECO:0000313" key="2">
    <source>
        <dbReference type="EMBL" id="MBD7911837.1"/>
    </source>
</evidence>
<sequence length="316" mass="36934">MKNINKLLQEISDIAQISYKLKNEKGDIYTSPNFYIKTAYIEKKFKVYEENLILRICREDEKALPLLENCIINAIKRENKKKSNVIENIIENKGISKKEVEEAYPFLIDKFTLIMISVNNNIDESISLIQDGYKEENIAIVVYKENILILGKLEDEYEHASSIKETIEYNFRENCIISYCNVNNYENLSRAVDGCIKKISLASKFNVKKEILGETSLVFEDIVDSINKEKKSMLVDQFDSGLSKLDEEMIRTIDVFFNCGLNISESAKLLYIHRNTLIYRIEKVHKYTGFDIKDFNMATVFKILLFLWKEQKIEKM</sequence>
<evidence type="ECO:0000259" key="1">
    <source>
        <dbReference type="Pfam" id="PF13556"/>
    </source>
</evidence>
<dbReference type="InterPro" id="IPR025736">
    <property type="entry name" value="PucR_C-HTH_dom"/>
</dbReference>
<organism evidence="2 3">
    <name type="scientific">Clostridium cibarium</name>
    <dbReference type="NCBI Taxonomy" id="2762247"/>
    <lineage>
        <taxon>Bacteria</taxon>
        <taxon>Bacillati</taxon>
        <taxon>Bacillota</taxon>
        <taxon>Clostridia</taxon>
        <taxon>Eubacteriales</taxon>
        <taxon>Clostridiaceae</taxon>
        <taxon>Clostridium</taxon>
    </lineage>
</organism>
<feature type="domain" description="PucR C-terminal helix-turn-helix" evidence="1">
    <location>
        <begin position="250"/>
        <end position="299"/>
    </location>
</feature>
<gene>
    <name evidence="2" type="ORF">H9661_10745</name>
</gene>
<dbReference type="Pfam" id="PF13556">
    <property type="entry name" value="HTH_30"/>
    <property type="match status" value="1"/>
</dbReference>
<dbReference type="Gene3D" id="1.10.10.2840">
    <property type="entry name" value="PucR C-terminal helix-turn-helix domain"/>
    <property type="match status" value="1"/>
</dbReference>
<dbReference type="RefSeq" id="WP_143315865.1">
    <property type="nucleotide sequence ID" value="NZ_JACSRA010000015.1"/>
</dbReference>
<dbReference type="InterPro" id="IPR042070">
    <property type="entry name" value="PucR_C-HTH_sf"/>
</dbReference>
<dbReference type="EMBL" id="JACSRA010000015">
    <property type="protein sequence ID" value="MBD7911837.1"/>
    <property type="molecule type" value="Genomic_DNA"/>
</dbReference>
<dbReference type="SUPFAM" id="SSF46689">
    <property type="entry name" value="Homeodomain-like"/>
    <property type="match status" value="1"/>
</dbReference>
<reference evidence="2 3" key="1">
    <citation type="submission" date="2020-08" db="EMBL/GenBank/DDBJ databases">
        <title>A Genomic Blueprint of the Chicken Gut Microbiome.</title>
        <authorList>
            <person name="Gilroy R."/>
            <person name="Ravi A."/>
            <person name="Getino M."/>
            <person name="Pursley I."/>
            <person name="Horton D.L."/>
            <person name="Alikhan N.-F."/>
            <person name="Baker D."/>
            <person name="Gharbi K."/>
            <person name="Hall N."/>
            <person name="Watson M."/>
            <person name="Adriaenssens E.M."/>
            <person name="Foster-Nyarko E."/>
            <person name="Jarju S."/>
            <person name="Secka A."/>
            <person name="Antonio M."/>
            <person name="Oren A."/>
            <person name="Chaudhuri R."/>
            <person name="La Ragione R.M."/>
            <person name="Hildebrand F."/>
            <person name="Pallen M.J."/>
        </authorList>
    </citation>
    <scope>NUCLEOTIDE SEQUENCE [LARGE SCALE GENOMIC DNA]</scope>
    <source>
        <strain evidence="2 3">Sa3CVN1</strain>
    </source>
</reference>
<comment type="caution">
    <text evidence="2">The sequence shown here is derived from an EMBL/GenBank/DDBJ whole genome shotgun (WGS) entry which is preliminary data.</text>
</comment>
<dbReference type="PANTHER" id="PTHR33744:SF15">
    <property type="entry name" value="CARBOHYDRATE DIACID REGULATOR"/>
    <property type="match status" value="1"/>
</dbReference>
<dbReference type="InterPro" id="IPR009057">
    <property type="entry name" value="Homeodomain-like_sf"/>
</dbReference>
<name>A0ABR8PUK1_9CLOT</name>
<dbReference type="Proteomes" id="UP000627781">
    <property type="component" value="Unassembled WGS sequence"/>
</dbReference>
<keyword evidence="3" id="KW-1185">Reference proteome</keyword>
<evidence type="ECO:0000313" key="3">
    <source>
        <dbReference type="Proteomes" id="UP000627781"/>
    </source>
</evidence>
<protein>
    <submittedName>
        <fullName evidence="2">Helix-turn-helix domain-containing protein</fullName>
    </submittedName>
</protein>
<dbReference type="PANTHER" id="PTHR33744">
    <property type="entry name" value="CARBOHYDRATE DIACID REGULATOR"/>
    <property type="match status" value="1"/>
</dbReference>
<dbReference type="InterPro" id="IPR051448">
    <property type="entry name" value="CdaR-like_regulators"/>
</dbReference>